<dbReference type="Gene3D" id="3.40.50.150">
    <property type="entry name" value="Vaccinia Virus protein VP39"/>
    <property type="match status" value="1"/>
</dbReference>
<dbReference type="STRING" id="946483.Cenrod_2260"/>
<accession>U5NDW0</accession>
<organism evidence="3 4">
    <name type="scientific">Candidatus Symbiobacter mobilis CR</name>
    <dbReference type="NCBI Taxonomy" id="946483"/>
    <lineage>
        <taxon>Bacteria</taxon>
        <taxon>Pseudomonadati</taxon>
        <taxon>Pseudomonadota</taxon>
        <taxon>Betaproteobacteria</taxon>
        <taxon>Burkholderiales</taxon>
        <taxon>Comamonadaceae</taxon>
    </lineage>
</organism>
<dbReference type="InterPro" id="IPR041698">
    <property type="entry name" value="Methyltransf_25"/>
</dbReference>
<dbReference type="Gene3D" id="2.20.25.110">
    <property type="entry name" value="S-adenosyl-L-methionine-dependent methyltransferases"/>
    <property type="match status" value="1"/>
</dbReference>
<dbReference type="CDD" id="cd02440">
    <property type="entry name" value="AdoMet_MTases"/>
    <property type="match status" value="1"/>
</dbReference>
<dbReference type="InterPro" id="IPR029063">
    <property type="entry name" value="SAM-dependent_MTases_sf"/>
</dbReference>
<dbReference type="GO" id="GO:0008168">
    <property type="term" value="F:methyltransferase activity"/>
    <property type="evidence" value="ECO:0007669"/>
    <property type="project" value="UniProtKB-KW"/>
</dbReference>
<dbReference type="RefSeq" id="WP_022775731.1">
    <property type="nucleotide sequence ID" value="NC_022576.1"/>
</dbReference>
<evidence type="ECO:0000256" key="1">
    <source>
        <dbReference type="ARBA" id="ARBA00022679"/>
    </source>
</evidence>
<protein>
    <submittedName>
        <fullName evidence="3">SAM-dependent methyltransferase</fullName>
    </submittedName>
</protein>
<dbReference type="EMBL" id="CP004885">
    <property type="protein sequence ID" value="AGX88324.1"/>
    <property type="molecule type" value="Genomic_DNA"/>
</dbReference>
<feature type="domain" description="Methyltransferase" evidence="2">
    <location>
        <begin position="46"/>
        <end position="139"/>
    </location>
</feature>
<evidence type="ECO:0000313" key="4">
    <source>
        <dbReference type="Proteomes" id="UP000017184"/>
    </source>
</evidence>
<dbReference type="Pfam" id="PF13649">
    <property type="entry name" value="Methyltransf_25"/>
    <property type="match status" value="1"/>
</dbReference>
<reference evidence="3 4" key="1">
    <citation type="journal article" date="2013" name="Genome Biol.">
        <title>Genomic analysis reveals key aspects of prokaryotic symbiosis in the phototrophic consortium "Chlorochromatium aggregatum".</title>
        <authorList>
            <person name="Liu Z."/>
            <person name="Muller J."/>
            <person name="Li T."/>
            <person name="Alvey R.M."/>
            <person name="Vogl K."/>
            <person name="Frigaard N.U."/>
            <person name="Rockwell N.C."/>
            <person name="Boyd E.S."/>
            <person name="Tomsho L.P."/>
            <person name="Schuster S.C."/>
            <person name="Henke P."/>
            <person name="Rohde M."/>
            <person name="Overmann J."/>
            <person name="Bryant D.A."/>
        </authorList>
    </citation>
    <scope>NUCLEOTIDE SEQUENCE [LARGE SCALE GENOMIC DNA]</scope>
    <source>
        <strain evidence="3">CR</strain>
    </source>
</reference>
<dbReference type="PANTHER" id="PTHR43861">
    <property type="entry name" value="TRANS-ACONITATE 2-METHYLTRANSFERASE-RELATED"/>
    <property type="match status" value="1"/>
</dbReference>
<keyword evidence="1 3" id="KW-0808">Transferase</keyword>
<dbReference type="Proteomes" id="UP000017184">
    <property type="component" value="Chromosome"/>
</dbReference>
<dbReference type="HOGENOM" id="CLU_1150741_0_0_4"/>
<dbReference type="AlphaFoldDB" id="U5NDW0"/>
<keyword evidence="3" id="KW-0489">Methyltransferase</keyword>
<dbReference type="KEGG" id="cbx:Cenrod_2260"/>
<name>U5NDW0_9BURK</name>
<dbReference type="eggNOG" id="COG2227">
    <property type="taxonomic scope" value="Bacteria"/>
</dbReference>
<sequence>MQPQPHDAWAEIYDCVYEEQFRDVYSTLTENTISYIQSLMPAGSAIVDFGAGTGRLAIPLAQAGYAVTAVERSLPMLNRLRAKDQNQSIQCVHSDIGSYQSDTQFDLALCIFTIVSYLLDENALQLALQSAYTALKPGGAMLLDVPNRALFQNTEFTNEHIRRIVQVEKIEPFQKNLYAYNDHIEIFNDNQWQHYDDSFHIRYWSTKEIAGQAKHCGFAHDPQENQNASYATYMKFSKPSTDR</sequence>
<gene>
    <name evidence="3" type="ORF">Cenrod_2260</name>
</gene>
<evidence type="ECO:0000259" key="2">
    <source>
        <dbReference type="Pfam" id="PF13649"/>
    </source>
</evidence>
<keyword evidence="4" id="KW-1185">Reference proteome</keyword>
<proteinExistence type="predicted"/>
<evidence type="ECO:0000313" key="3">
    <source>
        <dbReference type="EMBL" id="AGX88324.1"/>
    </source>
</evidence>
<dbReference type="SUPFAM" id="SSF53335">
    <property type="entry name" value="S-adenosyl-L-methionine-dependent methyltransferases"/>
    <property type="match status" value="1"/>
</dbReference>
<dbReference type="GO" id="GO:0032259">
    <property type="term" value="P:methylation"/>
    <property type="evidence" value="ECO:0007669"/>
    <property type="project" value="UniProtKB-KW"/>
</dbReference>